<evidence type="ECO:0000256" key="5">
    <source>
        <dbReference type="ARBA" id="ARBA00022989"/>
    </source>
</evidence>
<dbReference type="FunFam" id="1.20.1250.20:FF:001511">
    <property type="entry name" value="Solute carrier family 2, facilitated glucose transporter member 5"/>
    <property type="match status" value="1"/>
</dbReference>
<keyword evidence="5 9" id="KW-1133">Transmembrane helix</keyword>
<feature type="transmembrane region" description="Helical" evidence="9">
    <location>
        <begin position="197"/>
        <end position="221"/>
    </location>
</feature>
<dbReference type="PROSITE" id="PS50850">
    <property type="entry name" value="MFS"/>
    <property type="match status" value="1"/>
</dbReference>
<evidence type="ECO:0000259" key="10">
    <source>
        <dbReference type="PROSITE" id="PS50850"/>
    </source>
</evidence>
<comment type="subcellular location">
    <subcellularLocation>
        <location evidence="1">Cell membrane</location>
        <topology evidence="1">Multi-pass membrane protein</topology>
    </subcellularLocation>
</comment>
<evidence type="ECO:0000256" key="9">
    <source>
        <dbReference type="SAM" id="Phobius"/>
    </source>
</evidence>
<dbReference type="InterPro" id="IPR005828">
    <property type="entry name" value="MFS_sugar_transport-like"/>
</dbReference>
<feature type="transmembrane region" description="Helical" evidence="9">
    <location>
        <begin position="384"/>
        <end position="405"/>
    </location>
</feature>
<proteinExistence type="inferred from homology"/>
<dbReference type="Proteomes" id="UP000492821">
    <property type="component" value="Unassembled WGS sequence"/>
</dbReference>
<evidence type="ECO:0000313" key="11">
    <source>
        <dbReference type="Proteomes" id="UP000492821"/>
    </source>
</evidence>
<dbReference type="InterPro" id="IPR003663">
    <property type="entry name" value="Sugar/inositol_transpt"/>
</dbReference>
<feature type="transmembrane region" description="Helical" evidence="9">
    <location>
        <begin position="227"/>
        <end position="249"/>
    </location>
</feature>
<dbReference type="Pfam" id="PF00083">
    <property type="entry name" value="Sugar_tr"/>
    <property type="match status" value="1"/>
</dbReference>
<feature type="transmembrane region" description="Helical" evidence="9">
    <location>
        <begin position="310"/>
        <end position="329"/>
    </location>
</feature>
<keyword evidence="2 7" id="KW-0813">Transport</keyword>
<evidence type="ECO:0000256" key="3">
    <source>
        <dbReference type="ARBA" id="ARBA00022475"/>
    </source>
</evidence>
<dbReference type="PANTHER" id="PTHR23503:SF8">
    <property type="entry name" value="FACILITATED GLUCOSE TRANSPORTER PROTEIN 1"/>
    <property type="match status" value="1"/>
</dbReference>
<evidence type="ECO:0000256" key="2">
    <source>
        <dbReference type="ARBA" id="ARBA00022448"/>
    </source>
</evidence>
<dbReference type="PRINTS" id="PR00171">
    <property type="entry name" value="SUGRTRNSPORT"/>
</dbReference>
<dbReference type="PANTHER" id="PTHR23503">
    <property type="entry name" value="SOLUTE CARRIER FAMILY 2"/>
    <property type="match status" value="1"/>
</dbReference>
<evidence type="ECO:0000256" key="4">
    <source>
        <dbReference type="ARBA" id="ARBA00022692"/>
    </source>
</evidence>
<reference evidence="11" key="1">
    <citation type="journal article" date="2013" name="Genetics">
        <title>The draft genome and transcriptome of Panagrellus redivivus are shaped by the harsh demands of a free-living lifestyle.</title>
        <authorList>
            <person name="Srinivasan J."/>
            <person name="Dillman A.R."/>
            <person name="Macchietto M.G."/>
            <person name="Heikkinen L."/>
            <person name="Lakso M."/>
            <person name="Fracchia K.M."/>
            <person name="Antoshechkin I."/>
            <person name="Mortazavi A."/>
            <person name="Wong G."/>
            <person name="Sternberg P.W."/>
        </authorList>
    </citation>
    <scope>NUCLEOTIDE SEQUENCE [LARGE SCALE GENOMIC DNA]</scope>
    <source>
        <strain evidence="11">MT8872</strain>
    </source>
</reference>
<dbReference type="Gene3D" id="1.20.1250.20">
    <property type="entry name" value="MFS general substrate transporter like domains"/>
    <property type="match status" value="1"/>
</dbReference>
<dbReference type="InterPro" id="IPR045263">
    <property type="entry name" value="GLUT"/>
</dbReference>
<feature type="compositionally biased region" description="Basic and acidic residues" evidence="8">
    <location>
        <begin position="1"/>
        <end position="23"/>
    </location>
</feature>
<dbReference type="NCBIfam" id="TIGR00879">
    <property type="entry name" value="SP"/>
    <property type="match status" value="1"/>
</dbReference>
<accession>A0A7E4W721</accession>
<organism evidence="11 12">
    <name type="scientific">Panagrellus redivivus</name>
    <name type="common">Microworm</name>
    <dbReference type="NCBI Taxonomy" id="6233"/>
    <lineage>
        <taxon>Eukaryota</taxon>
        <taxon>Metazoa</taxon>
        <taxon>Ecdysozoa</taxon>
        <taxon>Nematoda</taxon>
        <taxon>Chromadorea</taxon>
        <taxon>Rhabditida</taxon>
        <taxon>Tylenchina</taxon>
        <taxon>Panagrolaimomorpha</taxon>
        <taxon>Panagrolaimoidea</taxon>
        <taxon>Panagrolaimidae</taxon>
        <taxon>Panagrellus</taxon>
    </lineage>
</organism>
<keyword evidence="11" id="KW-1185">Reference proteome</keyword>
<evidence type="ECO:0000256" key="6">
    <source>
        <dbReference type="ARBA" id="ARBA00023136"/>
    </source>
</evidence>
<reference evidence="12" key="2">
    <citation type="submission" date="2020-10" db="UniProtKB">
        <authorList>
            <consortium name="WormBaseParasite"/>
        </authorList>
    </citation>
    <scope>IDENTIFICATION</scope>
</reference>
<sequence>MSSEKDKSKTNSEAKDQSEEKIPLPRSRHASEGAESTTSERVLPKAKVTANLLWTIVVSVFGSSFIFGFSIGAINAPQVLIQDWMRENHESLFKKAPSNGTMNIIYPAAVSLFAGGAMIGSLVSAILADRLGRKLSLHVNNVFAIVGSILMTIAPLVNVYPLFHIGRFIIGLNAGIGSSLVPLFLTEIAPVHMRGAIGTVPQFLVTASVLVSQIFGLPQIFGTAKMWPYIFAVTLVPSIFQSIAFFFVVESPKFTLIIKHNEAKATKDLATLRGVPEDGVAAEIKVIDKEANANADAPALRWYDLFKRPLLWPLFLACFLQCSQQLTGINAAMFYSTQIFRSAGLTGNWPVYATLIMGLVNVLQTIVSFYLIDSPRFGRRSLLLIGYIGMLFAMVLLTVAINLSMNNYSATITSWAPKGAILFVLLFVLSFATGPGSIPFFYVSEVFDSNARASASAMSTATNWTFNVLVGLCFPPINEAIGEYVFLIFAGFLLISMGLIVKYLPETKDKDLDEVHEEMNRKKAPCC</sequence>
<feature type="transmembrane region" description="Helical" evidence="9">
    <location>
        <begin position="104"/>
        <end position="127"/>
    </location>
</feature>
<feature type="region of interest" description="Disordered" evidence="8">
    <location>
        <begin position="1"/>
        <end position="40"/>
    </location>
</feature>
<protein>
    <submittedName>
        <fullName evidence="12">MFS domain-containing protein</fullName>
    </submittedName>
</protein>
<feature type="transmembrane region" description="Helical" evidence="9">
    <location>
        <begin position="484"/>
        <end position="504"/>
    </location>
</feature>
<dbReference type="SUPFAM" id="SSF103473">
    <property type="entry name" value="MFS general substrate transporter"/>
    <property type="match status" value="1"/>
</dbReference>
<dbReference type="GO" id="GO:1990539">
    <property type="term" value="P:fructose import across plasma membrane"/>
    <property type="evidence" value="ECO:0007669"/>
    <property type="project" value="UniProtKB-ARBA"/>
</dbReference>
<keyword evidence="6 9" id="KW-0472">Membrane</keyword>
<keyword evidence="3" id="KW-1003">Cell membrane</keyword>
<feature type="transmembrane region" description="Helical" evidence="9">
    <location>
        <begin position="349"/>
        <end position="372"/>
    </location>
</feature>
<feature type="transmembrane region" description="Helical" evidence="9">
    <location>
        <begin position="165"/>
        <end position="185"/>
    </location>
</feature>
<feature type="transmembrane region" description="Helical" evidence="9">
    <location>
        <begin position="420"/>
        <end position="443"/>
    </location>
</feature>
<dbReference type="InterPro" id="IPR036259">
    <property type="entry name" value="MFS_trans_sf"/>
</dbReference>
<evidence type="ECO:0000313" key="12">
    <source>
        <dbReference type="WBParaSite" id="Pan_g735.t1"/>
    </source>
</evidence>
<evidence type="ECO:0000256" key="8">
    <source>
        <dbReference type="SAM" id="MobiDB-lite"/>
    </source>
</evidence>
<feature type="transmembrane region" description="Helical" evidence="9">
    <location>
        <begin position="455"/>
        <end position="478"/>
    </location>
</feature>
<dbReference type="AlphaFoldDB" id="A0A7E4W721"/>
<dbReference type="PROSITE" id="PS00217">
    <property type="entry name" value="SUGAR_TRANSPORT_2"/>
    <property type="match status" value="1"/>
</dbReference>
<keyword evidence="4 9" id="KW-0812">Transmembrane</keyword>
<dbReference type="InterPro" id="IPR020846">
    <property type="entry name" value="MFS_dom"/>
</dbReference>
<evidence type="ECO:0000256" key="1">
    <source>
        <dbReference type="ARBA" id="ARBA00004651"/>
    </source>
</evidence>
<dbReference type="GO" id="GO:0005886">
    <property type="term" value="C:plasma membrane"/>
    <property type="evidence" value="ECO:0007669"/>
    <property type="project" value="UniProtKB-SubCell"/>
</dbReference>
<name>A0A7E4W721_PANRE</name>
<feature type="domain" description="Major facilitator superfamily (MFS) profile" evidence="10">
    <location>
        <begin position="56"/>
        <end position="508"/>
    </location>
</feature>
<dbReference type="WBParaSite" id="Pan_g735.t1">
    <property type="protein sequence ID" value="Pan_g735.t1"/>
    <property type="gene ID" value="Pan_g735"/>
</dbReference>
<dbReference type="InterPro" id="IPR005829">
    <property type="entry name" value="Sugar_transporter_CS"/>
</dbReference>
<dbReference type="GO" id="GO:0005353">
    <property type="term" value="F:fructose transmembrane transporter activity"/>
    <property type="evidence" value="ECO:0007669"/>
    <property type="project" value="UniProtKB-ARBA"/>
</dbReference>
<evidence type="ECO:0000256" key="7">
    <source>
        <dbReference type="RuleBase" id="RU003346"/>
    </source>
</evidence>
<comment type="similarity">
    <text evidence="7">Belongs to the major facilitator superfamily. Sugar transporter (TC 2.A.1.1) family.</text>
</comment>
<feature type="transmembrane region" description="Helical" evidence="9">
    <location>
        <begin position="51"/>
        <end position="74"/>
    </location>
</feature>
<feature type="transmembrane region" description="Helical" evidence="9">
    <location>
        <begin position="139"/>
        <end position="159"/>
    </location>
</feature>